<dbReference type="EMBL" id="AE009950">
    <property type="protein sequence ID" value="AAL81710.1"/>
    <property type="molecule type" value="Genomic_DNA"/>
</dbReference>
<dbReference type="CDD" id="cd06061">
    <property type="entry name" value="PurM-like1"/>
    <property type="match status" value="1"/>
</dbReference>
<evidence type="ECO:0000313" key="4">
    <source>
        <dbReference type="EMBL" id="AAL81710.1"/>
    </source>
</evidence>
<dbReference type="AlphaFoldDB" id="Q8U0K1"/>
<evidence type="ECO:0000259" key="3">
    <source>
        <dbReference type="Pfam" id="PF02769"/>
    </source>
</evidence>
<dbReference type="PIRSF" id="PIRSF005644">
    <property type="entry name" value="Hdrgns_mtr_HypE"/>
    <property type="match status" value="1"/>
</dbReference>
<comment type="similarity">
    <text evidence="1">Belongs to the HypE family.</text>
</comment>
<protein>
    <submittedName>
        <fullName evidence="4">Hydrogenase expression/formation protein</fullName>
    </submittedName>
</protein>
<dbReference type="KEGG" id="pfu:PF1586"/>
<dbReference type="InterPro" id="IPR010918">
    <property type="entry name" value="PurM-like_C_dom"/>
</dbReference>
<gene>
    <name evidence="4" type="ordered locus">PF1586</name>
</gene>
<evidence type="ECO:0000313" key="5">
    <source>
        <dbReference type="Proteomes" id="UP000001013"/>
    </source>
</evidence>
<dbReference type="PANTHER" id="PTHR30303:SF4">
    <property type="entry name" value="HYDROGENASE EXPRESSION_FORMATION PROTEIN HYPE"/>
    <property type="match status" value="1"/>
</dbReference>
<name>Q8U0K1_PYRFU</name>
<dbReference type="InterPro" id="IPR016188">
    <property type="entry name" value="PurM-like_N"/>
</dbReference>
<dbReference type="Gene3D" id="3.90.650.10">
    <property type="entry name" value="PurM-like C-terminal domain"/>
    <property type="match status" value="1"/>
</dbReference>
<dbReference type="HOGENOM" id="CLU_041631_0_0_2"/>
<sequence length="355" mass="38939">MLSIHTAPSLLSPKTFFCWGILPIWGSKMFAGKVPPEVLKEIVFKNLNVEKAHRLIIGPGVGIDAAALDFGDYVVVASTDPITGAEERIGFYAVHVNANDVATFGAKPKWFLVNILLPEGSDESTLREIMDEIREVASSLDVSIIGGHTEVTPGLKKPIVVGTMLGEVEKDKLVIPNPRPGDAIILTKGVGIEGTSIIAHEREKELRSIFGKEFVERAKSYINEISVVKEALIAREFATAMHDPTEGGVANGLHEMADINDLGFRVFKNKLIIREETKRICTFYDIDPLSLISSGALLISVPRDSAQLVVQKLQSNGIKASIIGEFLAEKKRVIIENGVERPLRRPETDELWKVV</sequence>
<dbReference type="PhylomeDB" id="Q8U0K1"/>
<dbReference type="Pfam" id="PF00586">
    <property type="entry name" value="AIRS"/>
    <property type="match status" value="1"/>
</dbReference>
<feature type="domain" description="PurM-like N-terminal" evidence="2">
    <location>
        <begin position="64"/>
        <end position="168"/>
    </location>
</feature>
<dbReference type="InterPro" id="IPR036921">
    <property type="entry name" value="PurM-like_N_sf"/>
</dbReference>
<evidence type="ECO:0000259" key="2">
    <source>
        <dbReference type="Pfam" id="PF00586"/>
    </source>
</evidence>
<dbReference type="Gene3D" id="3.30.1330.10">
    <property type="entry name" value="PurM-like, N-terminal domain"/>
    <property type="match status" value="1"/>
</dbReference>
<feature type="domain" description="PurM-like C-terminal" evidence="3">
    <location>
        <begin position="179"/>
        <end position="332"/>
    </location>
</feature>
<keyword evidence="5" id="KW-1185">Reference proteome</keyword>
<proteinExistence type="inferred from homology"/>
<reference evidence="4 5" key="1">
    <citation type="journal article" date="1999" name="Genetics">
        <title>Divergence of the hyperthermophilic archaea Pyrococcus furiosus and P. horikoshii inferred from complete genomic sequences.</title>
        <authorList>
            <person name="Maeder D.L."/>
            <person name="Weiss R.B."/>
            <person name="Dunn D.M."/>
            <person name="Cherry J.L."/>
            <person name="Gonzalez J.M."/>
            <person name="DiRuggiero J."/>
            <person name="Robb F.T."/>
        </authorList>
    </citation>
    <scope>NUCLEOTIDE SEQUENCE [LARGE SCALE GENOMIC DNA]</scope>
    <source>
        <strain evidence="5">ATCC 43587 / DSM 3638 / JCM 8422 / Vc1</strain>
    </source>
</reference>
<dbReference type="PaxDb" id="186497-PF1586"/>
<dbReference type="SUPFAM" id="SSF55326">
    <property type="entry name" value="PurM N-terminal domain-like"/>
    <property type="match status" value="1"/>
</dbReference>
<dbReference type="Proteomes" id="UP000001013">
    <property type="component" value="Chromosome"/>
</dbReference>
<dbReference type="Pfam" id="PF02769">
    <property type="entry name" value="AIRS_C"/>
    <property type="match status" value="1"/>
</dbReference>
<organism evidence="4 5">
    <name type="scientific">Pyrococcus furiosus (strain ATCC 43587 / DSM 3638 / JCM 8422 / Vc1)</name>
    <dbReference type="NCBI Taxonomy" id="186497"/>
    <lineage>
        <taxon>Archaea</taxon>
        <taxon>Methanobacteriati</taxon>
        <taxon>Methanobacteriota</taxon>
        <taxon>Thermococci</taxon>
        <taxon>Thermococcales</taxon>
        <taxon>Thermococcaceae</taxon>
        <taxon>Pyrococcus</taxon>
    </lineage>
</organism>
<dbReference type="PANTHER" id="PTHR30303">
    <property type="entry name" value="HYDROGENASE ISOENZYMES FORMATION PROTEIN HYPE"/>
    <property type="match status" value="1"/>
</dbReference>
<dbReference type="PATRIC" id="fig|186497.12.peg.1652"/>
<dbReference type="GO" id="GO:0051604">
    <property type="term" value="P:protein maturation"/>
    <property type="evidence" value="ECO:0007669"/>
    <property type="project" value="TreeGrafter"/>
</dbReference>
<accession>Q8U0K1</accession>
<dbReference type="InterPro" id="IPR036676">
    <property type="entry name" value="PurM-like_C_sf"/>
</dbReference>
<dbReference type="DNASU" id="1469462"/>
<dbReference type="SUPFAM" id="SSF56042">
    <property type="entry name" value="PurM C-terminal domain-like"/>
    <property type="match status" value="1"/>
</dbReference>
<dbReference type="eggNOG" id="arCOG00636">
    <property type="taxonomic scope" value="Archaea"/>
</dbReference>
<dbReference type="STRING" id="186497.PF1586"/>
<evidence type="ECO:0000256" key="1">
    <source>
        <dbReference type="ARBA" id="ARBA00006243"/>
    </source>
</evidence>
<dbReference type="InterPro" id="IPR011854">
    <property type="entry name" value="HypE"/>
</dbReference>